<keyword evidence="1" id="KW-1133">Transmembrane helix</keyword>
<dbReference type="AlphaFoldDB" id="W8CE83"/>
<feature type="transmembrane region" description="Helical" evidence="1">
    <location>
        <begin position="444"/>
        <end position="462"/>
    </location>
</feature>
<name>W8CE83_CERCA</name>
<organism evidence="2">
    <name type="scientific">Ceratitis capitata</name>
    <name type="common">Mediterranean fruit fly</name>
    <name type="synonym">Tephritis capitata</name>
    <dbReference type="NCBI Taxonomy" id="7213"/>
    <lineage>
        <taxon>Eukaryota</taxon>
        <taxon>Metazoa</taxon>
        <taxon>Ecdysozoa</taxon>
        <taxon>Arthropoda</taxon>
        <taxon>Hexapoda</taxon>
        <taxon>Insecta</taxon>
        <taxon>Pterygota</taxon>
        <taxon>Neoptera</taxon>
        <taxon>Endopterygota</taxon>
        <taxon>Diptera</taxon>
        <taxon>Brachycera</taxon>
        <taxon>Muscomorpha</taxon>
        <taxon>Tephritoidea</taxon>
        <taxon>Tephritidae</taxon>
        <taxon>Ceratitis</taxon>
        <taxon>Ceratitis</taxon>
    </lineage>
</organism>
<dbReference type="EMBL" id="GAMC01000646">
    <property type="protein sequence ID" value="JAC05910.1"/>
    <property type="molecule type" value="mRNA"/>
</dbReference>
<feature type="non-terminal residue" evidence="2">
    <location>
        <position position="1"/>
    </location>
</feature>
<sequence>KNRYFFKMKISVVKIVILIITTKICFGIEKCDSNCKKYIYLLNNEIDLQMKRENFTFYATIYPEKIPIYILTRNLWRHVVSDAQTTIEKFSGPMLPDIHESREWISKGLCQIGSLCIPDGDCYGGGLDHCKKLGLNPTWVESREMQFKDSSYGTQFVFLKNRCLQDWSCNIEKKESFVYIDDDGIPFIKPGHKQIRLDNEYNVESAFVIIIPEKIAKKSAKVLGNCIYYEGNKYCNMFIDGKRYSLEFKENEKCGVIKNIKICISTIVKRSEKTDSITIDDTKMITEEIKHIISQQNFNNYLLQKEIYSIKNMLNKIVLSNARFNPFIIKDISNVNVYVQKRGDIMSACPCKNLDDDCNLNRFVHEGDGNCLTGKNAMAFDIMKFEDLEKLIIDDLDFRGKEETIYENQIERDMANKETFFNKNANKDGGSFFEGLSGLPGMNLFSNIFLILPFINLFLIFLRR</sequence>
<accession>W8CE83</accession>
<proteinExistence type="evidence at transcript level"/>
<reference evidence="2" key="2">
    <citation type="journal article" date="2014" name="BMC Genomics">
        <title>A genomic perspective to assessing quality of mass-reared SIT flies used in Mediterranean fruit fly (Ceratitis capitata) eradication in California.</title>
        <authorList>
            <person name="Calla B."/>
            <person name="Hall B."/>
            <person name="Hou S."/>
            <person name="Geib S.M."/>
        </authorList>
    </citation>
    <scope>NUCLEOTIDE SEQUENCE</scope>
</reference>
<evidence type="ECO:0000256" key="1">
    <source>
        <dbReference type="SAM" id="Phobius"/>
    </source>
</evidence>
<keyword evidence="1" id="KW-0812">Transmembrane</keyword>
<evidence type="ECO:0000313" key="2">
    <source>
        <dbReference type="EMBL" id="JAC05910.1"/>
    </source>
</evidence>
<reference evidence="2" key="1">
    <citation type="submission" date="2013-07" db="EMBL/GenBank/DDBJ databases">
        <authorList>
            <person name="Geib S."/>
        </authorList>
    </citation>
    <scope>NUCLEOTIDE SEQUENCE</scope>
</reference>
<keyword evidence="1" id="KW-0472">Membrane</keyword>
<protein>
    <submittedName>
        <fullName evidence="2">Uncharacterized protein</fullName>
    </submittedName>
</protein>